<keyword evidence="3" id="KW-0804">Transcription</keyword>
<dbReference type="PANTHER" id="PTHR30055">
    <property type="entry name" value="HTH-TYPE TRANSCRIPTIONAL REGULATOR RUTR"/>
    <property type="match status" value="1"/>
</dbReference>
<dbReference type="InterPro" id="IPR050109">
    <property type="entry name" value="HTH-type_TetR-like_transc_reg"/>
</dbReference>
<dbReference type="Gene3D" id="1.10.357.10">
    <property type="entry name" value="Tetracycline Repressor, domain 2"/>
    <property type="match status" value="1"/>
</dbReference>
<protein>
    <submittedName>
        <fullName evidence="6">TetR/AcrR family transcriptional regulator</fullName>
    </submittedName>
</protein>
<dbReference type="PANTHER" id="PTHR30055:SF148">
    <property type="entry name" value="TETR-FAMILY TRANSCRIPTIONAL REGULATOR"/>
    <property type="match status" value="1"/>
</dbReference>
<accession>A0ABW3IVL4</accession>
<dbReference type="InterPro" id="IPR001647">
    <property type="entry name" value="HTH_TetR"/>
</dbReference>
<keyword evidence="1" id="KW-0805">Transcription regulation</keyword>
<evidence type="ECO:0000259" key="5">
    <source>
        <dbReference type="PROSITE" id="PS50977"/>
    </source>
</evidence>
<comment type="caution">
    <text evidence="6">The sequence shown here is derived from an EMBL/GenBank/DDBJ whole genome shotgun (WGS) entry which is preliminary data.</text>
</comment>
<evidence type="ECO:0000256" key="4">
    <source>
        <dbReference type="PROSITE-ProRule" id="PRU00335"/>
    </source>
</evidence>
<proteinExistence type="predicted"/>
<gene>
    <name evidence="6" type="ORF">ACFQ2S_19570</name>
</gene>
<dbReference type="InterPro" id="IPR009057">
    <property type="entry name" value="Homeodomain-like_sf"/>
</dbReference>
<feature type="domain" description="HTH tetR-type" evidence="5">
    <location>
        <begin position="16"/>
        <end position="76"/>
    </location>
</feature>
<keyword evidence="2 4" id="KW-0238">DNA-binding</keyword>
<evidence type="ECO:0000313" key="6">
    <source>
        <dbReference type="EMBL" id="MFD0981838.1"/>
    </source>
</evidence>
<evidence type="ECO:0000313" key="7">
    <source>
        <dbReference type="Proteomes" id="UP001597108"/>
    </source>
</evidence>
<evidence type="ECO:0000256" key="3">
    <source>
        <dbReference type="ARBA" id="ARBA00023163"/>
    </source>
</evidence>
<dbReference type="PROSITE" id="PS50977">
    <property type="entry name" value="HTH_TETR_2"/>
    <property type="match status" value="1"/>
</dbReference>
<dbReference type="Pfam" id="PF00440">
    <property type="entry name" value="TetR_N"/>
    <property type="match status" value="1"/>
</dbReference>
<dbReference type="RefSeq" id="WP_386077086.1">
    <property type="nucleotide sequence ID" value="NZ_JBHTJT010000048.1"/>
</dbReference>
<dbReference type="Pfam" id="PF16859">
    <property type="entry name" value="TetR_C_11"/>
    <property type="match status" value="1"/>
</dbReference>
<dbReference type="SUPFAM" id="SSF48498">
    <property type="entry name" value="Tetracyclin repressor-like, C-terminal domain"/>
    <property type="match status" value="1"/>
</dbReference>
<organism evidence="6 7">
    <name type="scientific">Tropicimonas aquimaris</name>
    <dbReference type="NCBI Taxonomy" id="914152"/>
    <lineage>
        <taxon>Bacteria</taxon>
        <taxon>Pseudomonadati</taxon>
        <taxon>Pseudomonadota</taxon>
        <taxon>Alphaproteobacteria</taxon>
        <taxon>Rhodobacterales</taxon>
        <taxon>Roseobacteraceae</taxon>
        <taxon>Tropicimonas</taxon>
    </lineage>
</organism>
<evidence type="ECO:0000256" key="2">
    <source>
        <dbReference type="ARBA" id="ARBA00023125"/>
    </source>
</evidence>
<dbReference type="PRINTS" id="PR00455">
    <property type="entry name" value="HTHTETR"/>
</dbReference>
<dbReference type="EMBL" id="JBHTJT010000048">
    <property type="protein sequence ID" value="MFD0981838.1"/>
    <property type="molecule type" value="Genomic_DNA"/>
</dbReference>
<dbReference type="Gene3D" id="1.10.10.60">
    <property type="entry name" value="Homeodomain-like"/>
    <property type="match status" value="1"/>
</dbReference>
<name>A0ABW3IVL4_9RHOB</name>
<reference evidence="7" key="1">
    <citation type="journal article" date="2019" name="Int. J. Syst. Evol. Microbiol.">
        <title>The Global Catalogue of Microorganisms (GCM) 10K type strain sequencing project: providing services to taxonomists for standard genome sequencing and annotation.</title>
        <authorList>
            <consortium name="The Broad Institute Genomics Platform"/>
            <consortium name="The Broad Institute Genome Sequencing Center for Infectious Disease"/>
            <person name="Wu L."/>
            <person name="Ma J."/>
        </authorList>
    </citation>
    <scope>NUCLEOTIDE SEQUENCE [LARGE SCALE GENOMIC DNA]</scope>
    <source>
        <strain evidence="7">CCUG 60524</strain>
    </source>
</reference>
<sequence>MCRVEKAKPVGRPPNTATSAALKEAALRLMRENGFRKVSITDIASAAGVARQTLYNRWKTKADLVLKAVFEETALVAAEPDAAGEESCRVQLERFLSNVFRHVERDGDAMRSLIAAAQEDEAFQEEFRTRFILPREEMVTGLLRRAQERGEIGRNRDPELLSTLIHGAMWYRMLNGQVVGSAFAHDIVEEVFRS</sequence>
<keyword evidence="7" id="KW-1185">Reference proteome</keyword>
<dbReference type="SUPFAM" id="SSF46689">
    <property type="entry name" value="Homeodomain-like"/>
    <property type="match status" value="1"/>
</dbReference>
<dbReference type="InterPro" id="IPR036271">
    <property type="entry name" value="Tet_transcr_reg_TetR-rel_C_sf"/>
</dbReference>
<dbReference type="Proteomes" id="UP001597108">
    <property type="component" value="Unassembled WGS sequence"/>
</dbReference>
<dbReference type="InterPro" id="IPR011075">
    <property type="entry name" value="TetR_C"/>
</dbReference>
<feature type="DNA-binding region" description="H-T-H motif" evidence="4">
    <location>
        <begin position="39"/>
        <end position="58"/>
    </location>
</feature>
<evidence type="ECO:0000256" key="1">
    <source>
        <dbReference type="ARBA" id="ARBA00023015"/>
    </source>
</evidence>